<feature type="transmembrane region" description="Helical" evidence="1">
    <location>
        <begin position="182"/>
        <end position="205"/>
    </location>
</feature>
<keyword evidence="1" id="KW-1133">Transmembrane helix</keyword>
<reference evidence="2 3" key="1">
    <citation type="journal article" date="2017" name="G3 (Bethesda)">
        <title>First Draft Genome Sequence of the Pathogenic Fungus Lomentospora prolificans (Formerly Scedosporium prolificans).</title>
        <authorList>
            <person name="Luo R."/>
            <person name="Zimin A."/>
            <person name="Workman R."/>
            <person name="Fan Y."/>
            <person name="Pertea G."/>
            <person name="Grossman N."/>
            <person name="Wear M.P."/>
            <person name="Jia B."/>
            <person name="Miller H."/>
            <person name="Casadevall A."/>
            <person name="Timp W."/>
            <person name="Zhang S.X."/>
            <person name="Salzberg S.L."/>
        </authorList>
    </citation>
    <scope>NUCLEOTIDE SEQUENCE [LARGE SCALE GENOMIC DNA]</scope>
    <source>
        <strain evidence="2 3">JHH-5317</strain>
    </source>
</reference>
<feature type="transmembrane region" description="Helical" evidence="1">
    <location>
        <begin position="333"/>
        <end position="356"/>
    </location>
</feature>
<keyword evidence="1" id="KW-0812">Transmembrane</keyword>
<feature type="transmembrane region" description="Helical" evidence="1">
    <location>
        <begin position="404"/>
        <end position="427"/>
    </location>
</feature>
<dbReference type="VEuPathDB" id="FungiDB:jhhlp_005324"/>
<feature type="transmembrane region" description="Helical" evidence="1">
    <location>
        <begin position="447"/>
        <end position="468"/>
    </location>
</feature>
<name>A0A2N3N7G9_9PEZI</name>
<feature type="transmembrane region" description="Helical" evidence="1">
    <location>
        <begin position="217"/>
        <end position="241"/>
    </location>
</feature>
<evidence type="ECO:0000256" key="1">
    <source>
        <dbReference type="SAM" id="Phobius"/>
    </source>
</evidence>
<proteinExistence type="predicted"/>
<keyword evidence="1" id="KW-0472">Membrane</keyword>
<dbReference type="EMBL" id="NLAX01000697">
    <property type="protein sequence ID" value="PKS08380.1"/>
    <property type="molecule type" value="Genomic_DNA"/>
</dbReference>
<comment type="caution">
    <text evidence="2">The sequence shown here is derived from an EMBL/GenBank/DDBJ whole genome shotgun (WGS) entry which is preliminary data.</text>
</comment>
<evidence type="ECO:0000313" key="2">
    <source>
        <dbReference type="EMBL" id="PKS08380.1"/>
    </source>
</evidence>
<protein>
    <submittedName>
        <fullName evidence="2">Uncharacterized protein</fullName>
    </submittedName>
</protein>
<dbReference type="Proteomes" id="UP000233524">
    <property type="component" value="Unassembled WGS sequence"/>
</dbReference>
<accession>A0A2N3N7G9</accession>
<dbReference type="OrthoDB" id="5238577at2759"/>
<sequence length="472" mass="52348">MTVKDANGFKTVKKNCSAFIESLETSRWAVLPWERWQVANQFANCTYHELFTEYPDAPDGANVLVWEDQKFSFSPRPEAERAKNYGPGDPLDVTLGMGDEPSPDFLPIFEGATSEFFSDLCVSDGSMGLPNLQFFYDSINIAGSHECNSKIWSFVGVGLSILVEFVHTALKMWLTKKHLSSGFSWLMLLIRLSSGLGEPIIATVILQRSSFDRTSALVIASLEILQPTAAPLISGVAGWYIGKGEGFQVLATDAVITLLGLFLVTPHIALSTGFSQTVSRFNMGLVPLGLLLAIGPWSLAYVVGSILAVLFQLCFIGGMVFRSGKLTEFAGKNLIILLSLLIFIGLTPIWALWELIWKLVHLRRRTNPEWSALKDEKERELKSIFPLARYFKQKFYSTSSWKRGLAIFIFWFFILLSFVSFVGKWMVMVNLLGAAGDAYCPSNFVEATFAGLGFKVAVLAIGLVLQYFNLAA</sequence>
<feature type="transmembrane region" description="Helical" evidence="1">
    <location>
        <begin position="151"/>
        <end position="170"/>
    </location>
</feature>
<feature type="transmembrane region" description="Helical" evidence="1">
    <location>
        <begin position="290"/>
        <end position="321"/>
    </location>
</feature>
<dbReference type="AlphaFoldDB" id="A0A2N3N7G9"/>
<feature type="transmembrane region" description="Helical" evidence="1">
    <location>
        <begin position="247"/>
        <end position="270"/>
    </location>
</feature>
<dbReference type="InParanoid" id="A0A2N3N7G9"/>
<organism evidence="2 3">
    <name type="scientific">Lomentospora prolificans</name>
    <dbReference type="NCBI Taxonomy" id="41688"/>
    <lineage>
        <taxon>Eukaryota</taxon>
        <taxon>Fungi</taxon>
        <taxon>Dikarya</taxon>
        <taxon>Ascomycota</taxon>
        <taxon>Pezizomycotina</taxon>
        <taxon>Sordariomycetes</taxon>
        <taxon>Hypocreomycetidae</taxon>
        <taxon>Microascales</taxon>
        <taxon>Microascaceae</taxon>
        <taxon>Lomentospora</taxon>
    </lineage>
</organism>
<gene>
    <name evidence="2" type="ORF">jhhlp_005324</name>
</gene>
<keyword evidence="3" id="KW-1185">Reference proteome</keyword>
<evidence type="ECO:0000313" key="3">
    <source>
        <dbReference type="Proteomes" id="UP000233524"/>
    </source>
</evidence>